<evidence type="ECO:0000256" key="1">
    <source>
        <dbReference type="ARBA" id="ARBA00004651"/>
    </source>
</evidence>
<dbReference type="InterPro" id="IPR035906">
    <property type="entry name" value="MetI-like_sf"/>
</dbReference>
<sequence>MTATVETSTTERAATASATEPRSRKRPPAVGDALLGVWGIGGLLFLFFPVLVIVAYSFNTGRQLQSWQGFGFDSYAAAFNNPTIVATIQVSLAAAAGSAVVSTILGSFAGVALARRGGRWTVWLIALLGLAMVTPEIVNAVSLLPWFVTLGADWGLSIFNLGQVRLVIAHSLFACAVVTFIVRARMAGLNESLEEAAADLGAPPIQRFWTITFPLMRPAVISGALLSFTLSLDNTVLSSFVSVAGSTPWPVYVFASLRSTLRPEIAAMSTVMLLLTLVALGLVAVVLSRASKKTGEGSSLAQTLAGG</sequence>
<keyword evidence="7 8" id="KW-0472">Membrane</keyword>
<reference evidence="11 13" key="1">
    <citation type="submission" date="2018-03" db="EMBL/GenBank/DDBJ databases">
        <title>Genomic Encyclopedia of Archaeal and Bacterial Type Strains, Phase II (KMG-II): from individual species to whole genera.</title>
        <authorList>
            <person name="Goeker M."/>
        </authorList>
    </citation>
    <scope>NUCLEOTIDE SEQUENCE [LARGE SCALE GENOMIC DNA]</scope>
    <source>
        <strain evidence="11 13">DSM 21548</strain>
    </source>
</reference>
<dbReference type="InterPro" id="IPR051789">
    <property type="entry name" value="Bact_Polyamine_Transport"/>
</dbReference>
<evidence type="ECO:0000256" key="4">
    <source>
        <dbReference type="ARBA" id="ARBA00022475"/>
    </source>
</evidence>
<keyword evidence="4" id="KW-1003">Cell membrane</keyword>
<accession>A0A2P8GSK2</accession>
<comment type="similarity">
    <text evidence="2">Belongs to the binding-protein-dependent transport system permease family. CysTW subfamily.</text>
</comment>
<feature type="domain" description="ABC transmembrane type-1" evidence="10">
    <location>
        <begin position="88"/>
        <end position="284"/>
    </location>
</feature>
<proteinExistence type="inferred from homology"/>
<evidence type="ECO:0000313" key="14">
    <source>
        <dbReference type="Proteomes" id="UP000268291"/>
    </source>
</evidence>
<evidence type="ECO:0000256" key="2">
    <source>
        <dbReference type="ARBA" id="ARBA00007069"/>
    </source>
</evidence>
<dbReference type="InterPro" id="IPR000515">
    <property type="entry name" value="MetI-like"/>
</dbReference>
<dbReference type="PROSITE" id="PS50928">
    <property type="entry name" value="ABC_TM1"/>
    <property type="match status" value="1"/>
</dbReference>
<feature type="transmembrane region" description="Helical" evidence="8">
    <location>
        <begin position="265"/>
        <end position="287"/>
    </location>
</feature>
<feature type="transmembrane region" description="Helical" evidence="8">
    <location>
        <begin position="224"/>
        <end position="245"/>
    </location>
</feature>
<reference evidence="12 14" key="2">
    <citation type="submission" date="2018-12" db="EMBL/GenBank/DDBJ databases">
        <authorList>
            <person name="hu s."/>
            <person name="Xu Y."/>
            <person name="Xu B."/>
            <person name="Li F."/>
        </authorList>
    </citation>
    <scope>NUCLEOTIDE SEQUENCE [LARGE SCALE GENOMIC DNA]</scope>
    <source>
        <strain evidence="12 14">KSW2-17</strain>
    </source>
</reference>
<dbReference type="OrthoDB" id="9810794at2"/>
<name>A0A2P8GSK2_9MICO</name>
<evidence type="ECO:0000256" key="6">
    <source>
        <dbReference type="ARBA" id="ARBA00022989"/>
    </source>
</evidence>
<evidence type="ECO:0000313" key="13">
    <source>
        <dbReference type="Proteomes" id="UP000241203"/>
    </source>
</evidence>
<evidence type="ECO:0000256" key="8">
    <source>
        <dbReference type="RuleBase" id="RU363032"/>
    </source>
</evidence>
<dbReference type="Proteomes" id="UP000268291">
    <property type="component" value="Unassembled WGS sequence"/>
</dbReference>
<dbReference type="PANTHER" id="PTHR43848:SF2">
    <property type="entry name" value="PUTRESCINE TRANSPORT SYSTEM PERMEASE PROTEIN POTI"/>
    <property type="match status" value="1"/>
</dbReference>
<evidence type="ECO:0000313" key="11">
    <source>
        <dbReference type="EMBL" id="PSL36948.1"/>
    </source>
</evidence>
<dbReference type="PANTHER" id="PTHR43848">
    <property type="entry name" value="PUTRESCINE TRANSPORT SYSTEM PERMEASE PROTEIN POTI"/>
    <property type="match status" value="1"/>
</dbReference>
<dbReference type="RefSeq" id="WP_106562161.1">
    <property type="nucleotide sequence ID" value="NZ_PYAU01000001.1"/>
</dbReference>
<evidence type="ECO:0000259" key="10">
    <source>
        <dbReference type="PROSITE" id="PS50928"/>
    </source>
</evidence>
<dbReference type="Proteomes" id="UP000241203">
    <property type="component" value="Unassembled WGS sequence"/>
</dbReference>
<keyword evidence="5 8" id="KW-0812">Transmembrane</keyword>
<organism evidence="11 13">
    <name type="scientific">Labedella gwakjiensis</name>
    <dbReference type="NCBI Taxonomy" id="390269"/>
    <lineage>
        <taxon>Bacteria</taxon>
        <taxon>Bacillati</taxon>
        <taxon>Actinomycetota</taxon>
        <taxon>Actinomycetes</taxon>
        <taxon>Micrococcales</taxon>
        <taxon>Microbacteriaceae</taxon>
        <taxon>Labedella</taxon>
    </lineage>
</organism>
<dbReference type="EMBL" id="RZGY01000006">
    <property type="protein sequence ID" value="RUQ81748.1"/>
    <property type="molecule type" value="Genomic_DNA"/>
</dbReference>
<feature type="compositionally biased region" description="Low complexity" evidence="9">
    <location>
        <begin position="1"/>
        <end position="20"/>
    </location>
</feature>
<dbReference type="GO" id="GO:0055085">
    <property type="term" value="P:transmembrane transport"/>
    <property type="evidence" value="ECO:0007669"/>
    <property type="project" value="InterPro"/>
</dbReference>
<dbReference type="GO" id="GO:0005886">
    <property type="term" value="C:plasma membrane"/>
    <property type="evidence" value="ECO:0007669"/>
    <property type="project" value="UniProtKB-SubCell"/>
</dbReference>
<feature type="region of interest" description="Disordered" evidence="9">
    <location>
        <begin position="1"/>
        <end position="27"/>
    </location>
</feature>
<evidence type="ECO:0000256" key="9">
    <source>
        <dbReference type="SAM" id="MobiDB-lite"/>
    </source>
</evidence>
<evidence type="ECO:0000256" key="5">
    <source>
        <dbReference type="ARBA" id="ARBA00022692"/>
    </source>
</evidence>
<feature type="transmembrane region" description="Helical" evidence="8">
    <location>
        <begin position="33"/>
        <end position="58"/>
    </location>
</feature>
<feature type="transmembrane region" description="Helical" evidence="8">
    <location>
        <begin position="164"/>
        <end position="182"/>
    </location>
</feature>
<keyword evidence="3 8" id="KW-0813">Transport</keyword>
<comment type="subcellular location">
    <subcellularLocation>
        <location evidence="1 8">Cell membrane</location>
        <topology evidence="1 8">Multi-pass membrane protein</topology>
    </subcellularLocation>
</comment>
<keyword evidence="14" id="KW-1185">Reference proteome</keyword>
<evidence type="ECO:0000256" key="3">
    <source>
        <dbReference type="ARBA" id="ARBA00022448"/>
    </source>
</evidence>
<dbReference type="CDD" id="cd06261">
    <property type="entry name" value="TM_PBP2"/>
    <property type="match status" value="1"/>
</dbReference>
<dbReference type="Pfam" id="PF00528">
    <property type="entry name" value="BPD_transp_1"/>
    <property type="match status" value="1"/>
</dbReference>
<keyword evidence="6 8" id="KW-1133">Transmembrane helix</keyword>
<gene>
    <name evidence="11" type="ORF">CLV49_0550</name>
    <name evidence="12" type="ORF">ELQ93_17765</name>
</gene>
<dbReference type="AlphaFoldDB" id="A0A2P8GSK2"/>
<comment type="caution">
    <text evidence="11">The sequence shown here is derived from an EMBL/GenBank/DDBJ whole genome shotgun (WGS) entry which is preliminary data.</text>
</comment>
<dbReference type="SUPFAM" id="SSF161098">
    <property type="entry name" value="MetI-like"/>
    <property type="match status" value="1"/>
</dbReference>
<dbReference type="Gene3D" id="1.10.3720.10">
    <property type="entry name" value="MetI-like"/>
    <property type="match status" value="1"/>
</dbReference>
<evidence type="ECO:0000256" key="7">
    <source>
        <dbReference type="ARBA" id="ARBA00023136"/>
    </source>
</evidence>
<feature type="transmembrane region" description="Helical" evidence="8">
    <location>
        <begin position="90"/>
        <end position="113"/>
    </location>
</feature>
<feature type="transmembrane region" description="Helical" evidence="8">
    <location>
        <begin position="120"/>
        <end position="144"/>
    </location>
</feature>
<protein>
    <submittedName>
        <fullName evidence="12">ABC transporter permease</fullName>
    </submittedName>
    <submittedName>
        <fullName evidence="11">Spermidine/putrescine transport system permease protein/putrescine transport system permease protein</fullName>
    </submittedName>
</protein>
<dbReference type="EMBL" id="PYAU01000001">
    <property type="protein sequence ID" value="PSL36948.1"/>
    <property type="molecule type" value="Genomic_DNA"/>
</dbReference>
<evidence type="ECO:0000313" key="12">
    <source>
        <dbReference type="EMBL" id="RUQ81748.1"/>
    </source>
</evidence>